<dbReference type="OrthoDB" id="2472181at2"/>
<keyword evidence="2" id="KW-0596">Phosphopantetheine</keyword>
<feature type="domain" description="Carrier" evidence="4">
    <location>
        <begin position="695"/>
        <end position="770"/>
    </location>
</feature>
<dbReference type="Gene3D" id="3.30.559.30">
    <property type="entry name" value="Nonribosomal peptide synthetase, condensation domain"/>
    <property type="match status" value="3"/>
</dbReference>
<dbReference type="CDD" id="cd19531">
    <property type="entry name" value="LCL_NRPS-like"/>
    <property type="match status" value="2"/>
</dbReference>
<dbReference type="SUPFAM" id="SSF52777">
    <property type="entry name" value="CoA-dependent acyltransferases"/>
    <property type="match status" value="6"/>
</dbReference>
<evidence type="ECO:0000313" key="6">
    <source>
        <dbReference type="Proteomes" id="UP000185696"/>
    </source>
</evidence>
<evidence type="ECO:0000256" key="3">
    <source>
        <dbReference type="ARBA" id="ARBA00022553"/>
    </source>
</evidence>
<name>A0A7Z1AWU0_9PSEU</name>
<dbReference type="GO" id="GO:0003824">
    <property type="term" value="F:catalytic activity"/>
    <property type="evidence" value="ECO:0007669"/>
    <property type="project" value="InterPro"/>
</dbReference>
<sequence length="2041" mass="216360">MTDLTDLADLSAELAELRPDQRELLSRRLGAALPAPHRLPLSFTQAQLWFLDQLAPDRAAYNIPFALRLTGPLDVTALRAALTALVGRQESLRLVFGEDADGPFQTVRDHVAVELPVVDLTGLSTRERAEAEDREAADLGATPLDLRTGPLLVTRLLVLDTEEHLLLGTAHHIVFDAWSGGVFTTDLVALYGQHAAGAPARLPEPRDSFTAFAARQARPGVRAELRSHLDHWRDVLAGAPATSTLRPDRPRPVVQGHRGGRTVRPLPAALCSAVLAFARESGVTVNAVALAGLTSALWQATGQDDLVIGMPSAGRTEVALEPLIGSFANMLVLRLDLSGEPTGRDLARRAHRTVGDAFRHQAAPYARVVEELAPVRDPGVNPLFQVMFTVADAGGEPGSAAGVRFAPALVDNQLTDFDLFVTLVRDGDRFELVLDHDADLYLDGTAAGLADRVLATLTELTAAPDVALVTLPSVRRDRVAVAATFTAAPLLDPLRFVLDLRRHATDVVAAPYGQLVQHLLTSDETTIALLRWEDWLRHLGDEAGDQEVAAVLDAAFTDLAQAVTAFRARGTAPLALVRCPASPEAASRGWEGLFARLDDRLAVLRARVTGVTVDWAEDHPAPAGFDQATDALAHIPYTPEYFAALAVIVTGRLPLPEPDPERAAFLAEQVADPAVVAARSRPRLSGTGQTGEAVAPATETQRRLAAVWCEVLGVADVAANSDFFALGGHSLLATQLLSRVRGEFGTEVTLHDLFTHPTVAGLAAVLDGAADAPPASTPALSRVDAEPVASAVQRRLWAAGRLGEDGTGGNTTFAARLRGPLDVAAFEAAVVEVARRHEVLRTTFAERDGVPVPVVRDALPVWCGVRALGADVDREVAAHVSAHAEYRYPLDEGPLLRVELLRATDTDHYLLVGMHHIVCDAASWGILLTELSTLYDAFAAGAPSPLAEPVLRYRDFAHHQQRRLSGPELDTTLDFWRTALRDAPAPVALPAGSAPAAGGVGGRVTRRLPAATGLAVRELARGEGVTPHAVLLAVFATLLHAETGESDLVVGMPVLGRDAPESRDVPGCFADLVPLRLDVAGRPSFRGLARRVHQVVTQAQAHQLPFPLPMRVSPATARNPLRCVLNYADLPDEDPDFAGLDVTALPIGSAVADFDALLTLNWQGDELEVDLSHPLDQYGPDEAGRLVAAYCDLVDRLTAAPDSAVGAAATAAGPGRPVVLASSFRSAFGSPFGPDDLAPTLRFWSDLLGAPGLSVRRSTPGQVLRPLLDQDGPFGDDPAALHVLLLRWEDLLAGTTDLVAGVAVLERALADLLDAVAGYRERTAAGLVVGLCPPSPALAGQSWAGVLAGLTARLGEVAEVIDLAGWTRRYGVDEHDPAQVATAVATWVARTAYRDTHGPVPALALDPAGSGAGETARLVRAQAAAGRAVVFSSTPTDPELAALVAVGAARVGAVPEGAVELPRDTPLGYAQRLWTLDAPPTGTPGQPNPLALDVAGELTTAARIADAVATGFSPGRGDNEPRTERERTLAAILREVLRVPVVGIHDDFYELGGDSLQAIAVAFHAVDAGLRLSARELTERRTIAALDLDARAQDVPVAPVCHEEPGGEVPLTPAQRWWFECVAPSMTDPAWFNHPYYLEVRRPLPVSTLAEAVTALAGRHAALGLRFRRDAEGTVTQFRAEGADAVPFTSHDLSGLRGAELDAEAARLAASAQGSLDLAEGPTCRVEHFATGADRPDRLLVVAHHLVTDAISRDVLLGDLQALCAGGERPDLAALPASYGAWATRLSTWDASAELPYWLAQTCAEDASVPRDRPDAVARLAADAAVSGTLTVEQTVGLHDLTRRLRVGVRDLIVWAVAGAVAARTGGDSCLLATTGHGREDLFADLDPSRTVGWFQVLYPVLVRLTPGTGDEAGVAEVAAQLAAVPRNGIGYGHLRFAGPGSESRARLAEVRAPRLAVNYMGDFGFDEVTGTDDLFAVCQADYGPTDDGTGVWPYDLDVGGVIVGGRLRLDIGYNAEVYDRETADGFRRDVQAALLRLRNR</sequence>
<dbReference type="InterPro" id="IPR001242">
    <property type="entry name" value="Condensation_dom"/>
</dbReference>
<feature type="domain" description="Carrier" evidence="4">
    <location>
        <begin position="1520"/>
        <end position="1594"/>
    </location>
</feature>
<dbReference type="GO" id="GO:0005737">
    <property type="term" value="C:cytoplasm"/>
    <property type="evidence" value="ECO:0007669"/>
    <property type="project" value="TreeGrafter"/>
</dbReference>
<keyword evidence="3" id="KW-0597">Phosphoprotein</keyword>
<dbReference type="GO" id="GO:0031177">
    <property type="term" value="F:phosphopantetheine binding"/>
    <property type="evidence" value="ECO:0007669"/>
    <property type="project" value="InterPro"/>
</dbReference>
<dbReference type="InterPro" id="IPR036514">
    <property type="entry name" value="SGNH_hydro_sf"/>
</dbReference>
<proteinExistence type="predicted"/>
<dbReference type="PROSITE" id="PS50075">
    <property type="entry name" value="CARRIER"/>
    <property type="match status" value="2"/>
</dbReference>
<dbReference type="PANTHER" id="PTHR45527:SF1">
    <property type="entry name" value="FATTY ACID SYNTHASE"/>
    <property type="match status" value="1"/>
</dbReference>
<dbReference type="Pfam" id="PF00668">
    <property type="entry name" value="Condensation"/>
    <property type="match status" value="3"/>
</dbReference>
<dbReference type="GO" id="GO:0008610">
    <property type="term" value="P:lipid biosynthetic process"/>
    <property type="evidence" value="ECO:0007669"/>
    <property type="project" value="UniProtKB-ARBA"/>
</dbReference>
<dbReference type="InterPro" id="IPR036736">
    <property type="entry name" value="ACP-like_sf"/>
</dbReference>
<dbReference type="Gene3D" id="3.40.50.1110">
    <property type="entry name" value="SGNH hydrolase"/>
    <property type="match status" value="1"/>
</dbReference>
<dbReference type="InterPro" id="IPR020806">
    <property type="entry name" value="PKS_PP-bd"/>
</dbReference>
<dbReference type="EMBL" id="MSIF01000016">
    <property type="protein sequence ID" value="OLF07375.1"/>
    <property type="molecule type" value="Genomic_DNA"/>
</dbReference>
<dbReference type="InterPro" id="IPR023213">
    <property type="entry name" value="CAT-like_dom_sf"/>
</dbReference>
<dbReference type="SUPFAM" id="SSF47336">
    <property type="entry name" value="ACP-like"/>
    <property type="match status" value="2"/>
</dbReference>
<organism evidence="5 6">
    <name type="scientific">Actinophytocola xinjiangensis</name>
    <dbReference type="NCBI Taxonomy" id="485602"/>
    <lineage>
        <taxon>Bacteria</taxon>
        <taxon>Bacillati</taxon>
        <taxon>Actinomycetota</taxon>
        <taxon>Actinomycetes</taxon>
        <taxon>Pseudonocardiales</taxon>
        <taxon>Pseudonocardiaceae</taxon>
    </lineage>
</organism>
<dbReference type="SMART" id="SM00823">
    <property type="entry name" value="PKS_PP"/>
    <property type="match status" value="1"/>
</dbReference>
<comment type="caution">
    <text evidence="5">The sequence shown here is derived from an EMBL/GenBank/DDBJ whole genome shotgun (WGS) entry which is preliminary data.</text>
</comment>
<gene>
    <name evidence="5" type="ORF">BLA60_27820</name>
</gene>
<comment type="cofactor">
    <cofactor evidence="1">
        <name>pantetheine 4'-phosphate</name>
        <dbReference type="ChEBI" id="CHEBI:47942"/>
    </cofactor>
</comment>
<accession>A0A7Z1AWU0</accession>
<dbReference type="PANTHER" id="PTHR45527">
    <property type="entry name" value="NONRIBOSOMAL PEPTIDE SYNTHETASE"/>
    <property type="match status" value="1"/>
</dbReference>
<evidence type="ECO:0000256" key="1">
    <source>
        <dbReference type="ARBA" id="ARBA00001957"/>
    </source>
</evidence>
<protein>
    <recommendedName>
        <fullName evidence="4">Carrier domain-containing protein</fullName>
    </recommendedName>
</protein>
<dbReference type="PROSITE" id="PS00012">
    <property type="entry name" value="PHOSPHOPANTETHEINE"/>
    <property type="match status" value="2"/>
</dbReference>
<dbReference type="GO" id="GO:0072330">
    <property type="term" value="P:monocarboxylic acid biosynthetic process"/>
    <property type="evidence" value="ECO:0007669"/>
    <property type="project" value="UniProtKB-ARBA"/>
</dbReference>
<keyword evidence="6" id="KW-1185">Reference proteome</keyword>
<dbReference type="FunFam" id="1.10.1200.10:FF:000016">
    <property type="entry name" value="Non-ribosomal peptide synthase"/>
    <property type="match status" value="1"/>
</dbReference>
<evidence type="ECO:0000313" key="5">
    <source>
        <dbReference type="EMBL" id="OLF07375.1"/>
    </source>
</evidence>
<evidence type="ECO:0000259" key="4">
    <source>
        <dbReference type="PROSITE" id="PS50075"/>
    </source>
</evidence>
<dbReference type="Proteomes" id="UP000185696">
    <property type="component" value="Unassembled WGS sequence"/>
</dbReference>
<dbReference type="InterPro" id="IPR006162">
    <property type="entry name" value="Ppantetheine_attach_site"/>
</dbReference>
<dbReference type="Gene3D" id="3.30.559.10">
    <property type="entry name" value="Chloramphenicol acetyltransferase-like domain"/>
    <property type="match status" value="3"/>
</dbReference>
<dbReference type="Pfam" id="PF00550">
    <property type="entry name" value="PP-binding"/>
    <property type="match status" value="2"/>
</dbReference>
<dbReference type="GO" id="GO:0044550">
    <property type="term" value="P:secondary metabolite biosynthetic process"/>
    <property type="evidence" value="ECO:0007669"/>
    <property type="project" value="TreeGrafter"/>
</dbReference>
<dbReference type="InterPro" id="IPR009081">
    <property type="entry name" value="PP-bd_ACP"/>
</dbReference>
<dbReference type="Gene3D" id="1.10.1200.10">
    <property type="entry name" value="ACP-like"/>
    <property type="match status" value="2"/>
</dbReference>
<dbReference type="GO" id="GO:0043041">
    <property type="term" value="P:amino acid activation for nonribosomal peptide biosynthetic process"/>
    <property type="evidence" value="ECO:0007669"/>
    <property type="project" value="TreeGrafter"/>
</dbReference>
<dbReference type="RefSeq" id="WP_075135967.1">
    <property type="nucleotide sequence ID" value="NZ_MSIF01000016.1"/>
</dbReference>
<reference evidence="5 6" key="1">
    <citation type="submission" date="2016-12" db="EMBL/GenBank/DDBJ databases">
        <title>The draft genome sequence of Actinophytocola xinjiangensis.</title>
        <authorList>
            <person name="Wang W."/>
            <person name="Yuan L."/>
        </authorList>
    </citation>
    <scope>NUCLEOTIDE SEQUENCE [LARGE SCALE GENOMIC DNA]</scope>
    <source>
        <strain evidence="5 6">CGMCC 4.4663</strain>
    </source>
</reference>
<evidence type="ECO:0000256" key="2">
    <source>
        <dbReference type="ARBA" id="ARBA00022450"/>
    </source>
</evidence>